<evidence type="ECO:0000256" key="1">
    <source>
        <dbReference type="ARBA" id="ARBA00001973"/>
    </source>
</evidence>
<evidence type="ECO:0000256" key="17">
    <source>
        <dbReference type="SAM" id="SignalP"/>
    </source>
</evidence>
<feature type="compositionally biased region" description="Low complexity" evidence="16">
    <location>
        <begin position="243"/>
        <end position="270"/>
    </location>
</feature>
<keyword evidence="9" id="KW-0503">Monooxygenase</keyword>
<evidence type="ECO:0000313" key="20">
    <source>
        <dbReference type="Proteomes" id="UP000054248"/>
    </source>
</evidence>
<comment type="similarity">
    <text evidence="13">Belongs to the polysaccharide monooxygenase AA9 family.</text>
</comment>
<dbReference type="STRING" id="1051891.A0A0C3LEN9"/>
<evidence type="ECO:0000313" key="19">
    <source>
        <dbReference type="EMBL" id="KIO32373.1"/>
    </source>
</evidence>
<dbReference type="GO" id="GO:0005576">
    <property type="term" value="C:extracellular region"/>
    <property type="evidence" value="ECO:0007669"/>
    <property type="project" value="UniProtKB-SubCell"/>
</dbReference>
<keyword evidence="8" id="KW-0186">Copper</keyword>
<dbReference type="Gene3D" id="2.70.50.70">
    <property type="match status" value="1"/>
</dbReference>
<keyword evidence="20" id="KW-1185">Reference proteome</keyword>
<feature type="region of interest" description="Disordered" evidence="16">
    <location>
        <begin position="239"/>
        <end position="270"/>
    </location>
</feature>
<dbReference type="InterPro" id="IPR049892">
    <property type="entry name" value="AA9"/>
</dbReference>
<feature type="domain" description="Auxiliary Activity family 9 catalytic" evidence="18">
    <location>
        <begin position="20"/>
        <end position="229"/>
    </location>
</feature>
<keyword evidence="3 15" id="KW-0964">Secreted</keyword>
<keyword evidence="10 15" id="KW-1015">Disulfide bond</keyword>
<organism evidence="19 20">
    <name type="scientific">Tulasnella calospora MUT 4182</name>
    <dbReference type="NCBI Taxonomy" id="1051891"/>
    <lineage>
        <taxon>Eukaryota</taxon>
        <taxon>Fungi</taxon>
        <taxon>Dikarya</taxon>
        <taxon>Basidiomycota</taxon>
        <taxon>Agaricomycotina</taxon>
        <taxon>Agaricomycetes</taxon>
        <taxon>Cantharellales</taxon>
        <taxon>Tulasnellaceae</taxon>
        <taxon>Tulasnella</taxon>
    </lineage>
</organism>
<evidence type="ECO:0000256" key="16">
    <source>
        <dbReference type="SAM" id="MobiDB-lite"/>
    </source>
</evidence>
<name>A0A0C3LEN9_9AGAM</name>
<keyword evidence="19" id="KW-0378">Hydrolase</keyword>
<comment type="catalytic activity">
    <reaction evidence="14 15">
        <text>[(1-&gt;4)-beta-D-glucosyl]n+m + reduced acceptor + O2 = 4-dehydro-beta-D-glucosyl-[(1-&gt;4)-beta-D-glucosyl]n-1 + [(1-&gt;4)-beta-D-glucosyl]m + acceptor + H2O.</text>
        <dbReference type="EC" id="1.14.99.56"/>
    </reaction>
</comment>
<dbReference type="GO" id="GO:0030248">
    <property type="term" value="F:cellulose binding"/>
    <property type="evidence" value="ECO:0007669"/>
    <property type="project" value="UniProtKB-UniRule"/>
</dbReference>
<dbReference type="PANTHER" id="PTHR33353">
    <property type="entry name" value="PUTATIVE (AFU_ORTHOLOGUE AFUA_1G12560)-RELATED"/>
    <property type="match status" value="1"/>
</dbReference>
<dbReference type="GO" id="GO:0008810">
    <property type="term" value="F:cellulase activity"/>
    <property type="evidence" value="ECO:0007669"/>
    <property type="project" value="UniProtKB-UniRule"/>
</dbReference>
<evidence type="ECO:0000256" key="9">
    <source>
        <dbReference type="ARBA" id="ARBA00023033"/>
    </source>
</evidence>
<keyword evidence="6 15" id="KW-0136">Cellulose degradation</keyword>
<dbReference type="EMBL" id="KN822955">
    <property type="protein sequence ID" value="KIO32373.1"/>
    <property type="molecule type" value="Genomic_DNA"/>
</dbReference>
<comment type="subcellular location">
    <subcellularLocation>
        <location evidence="2 15">Secreted</location>
    </subcellularLocation>
</comment>
<evidence type="ECO:0000256" key="8">
    <source>
        <dbReference type="ARBA" id="ARBA00023008"/>
    </source>
</evidence>
<comment type="function">
    <text evidence="15">Lytic polysaccharide monooxygenase (LMPO) that depolymerizes crystalline and amorphous polysaccharides via the oxidation of scissile alpha- or beta-(1-4)-glycosidic bonds, yielding C1 and/or C4 oxidation products. Catalysis by LPMOs requires the reduction of the active-site copper from Cu(II) to Cu(I) by a reducing agent and H(2)O(2) or O(2) as a cosubstrate.</text>
</comment>
<evidence type="ECO:0000256" key="14">
    <source>
        <dbReference type="ARBA" id="ARBA00045077"/>
    </source>
</evidence>
<sequence>MKLTSTLAALAGLIATANAHATFQYFWPDDTSSTNTCVRAPPTNSPVGTVDAAMSCNVNGDTGVSSKCTVAAGQTVSVEMHQQPGDRTCTTEAIGGNHDGPVIIYLAKVGDSSTAAGSTASWFKIWQNGLVTADATTQTYYWATDAMNDNCGKVTFTIPTGIPSGDYLLRAEVIALHVAFGSGGAQHYMSCYQLTVTGGGSSSPAGVAFPGAYSLTDPGILFNLYTSFTTYTIPGPTVYTPGSSPTTTTSSTSKASSSTTTTKTSSTSTTTTTSNALRVLALTPTLSTPSEWRLKGLGFFARLSESMKGEQHFEVSDPTLKSHSVCIRNMADAETLG</sequence>
<gene>
    <name evidence="19" type="ORF">M407DRAFT_4552</name>
</gene>
<comment type="domain">
    <text evidence="15">Has a modular structure: an endo-beta-1,4-glucanase catalytic module at the N-terminus, a linker rich in serines and threonines, and a C-terminal carbohydrate-binding module (CBM).</text>
</comment>
<keyword evidence="11 15" id="KW-0119">Carbohydrate metabolism</keyword>
<dbReference type="CDD" id="cd21175">
    <property type="entry name" value="LPMO_AA9"/>
    <property type="match status" value="1"/>
</dbReference>
<evidence type="ECO:0000256" key="12">
    <source>
        <dbReference type="ARBA" id="ARBA00023326"/>
    </source>
</evidence>
<dbReference type="AlphaFoldDB" id="A0A0C3LEN9"/>
<dbReference type="EC" id="1.14.99.56" evidence="15"/>
<evidence type="ECO:0000256" key="11">
    <source>
        <dbReference type="ARBA" id="ARBA00023277"/>
    </source>
</evidence>
<comment type="cofactor">
    <cofactor evidence="1">
        <name>Cu(2+)</name>
        <dbReference type="ChEBI" id="CHEBI:29036"/>
    </cofactor>
</comment>
<dbReference type="PANTHER" id="PTHR33353:SF9">
    <property type="entry name" value="ENDOGLUCANASE II"/>
    <property type="match status" value="1"/>
</dbReference>
<evidence type="ECO:0000256" key="5">
    <source>
        <dbReference type="ARBA" id="ARBA00022729"/>
    </source>
</evidence>
<keyword evidence="4" id="KW-0479">Metal-binding</keyword>
<dbReference type="Pfam" id="PF03443">
    <property type="entry name" value="AA9"/>
    <property type="match status" value="1"/>
</dbReference>
<protein>
    <recommendedName>
        <fullName evidence="15">AA9 family lytic polysaccharide monooxygenase</fullName>
        <ecNumber evidence="15">1.14.99.56</ecNumber>
    </recommendedName>
    <alternativeName>
        <fullName evidence="15">Endo-beta-1,4-glucanase</fullName>
    </alternativeName>
    <alternativeName>
        <fullName evidence="15">Glycosyl hydrolase 61 family protein</fullName>
    </alternativeName>
</protein>
<dbReference type="OrthoDB" id="3238762at2759"/>
<evidence type="ECO:0000259" key="18">
    <source>
        <dbReference type="Pfam" id="PF03443"/>
    </source>
</evidence>
<evidence type="ECO:0000256" key="7">
    <source>
        <dbReference type="ARBA" id="ARBA00023002"/>
    </source>
</evidence>
<evidence type="ECO:0000256" key="4">
    <source>
        <dbReference type="ARBA" id="ARBA00022723"/>
    </source>
</evidence>
<dbReference type="Proteomes" id="UP000054248">
    <property type="component" value="Unassembled WGS sequence"/>
</dbReference>
<feature type="signal peptide" evidence="17">
    <location>
        <begin position="1"/>
        <end position="19"/>
    </location>
</feature>
<dbReference type="GO" id="GO:0046872">
    <property type="term" value="F:metal ion binding"/>
    <property type="evidence" value="ECO:0007669"/>
    <property type="project" value="UniProtKB-KW"/>
</dbReference>
<evidence type="ECO:0000256" key="6">
    <source>
        <dbReference type="ARBA" id="ARBA00023001"/>
    </source>
</evidence>
<keyword evidence="7" id="KW-0560">Oxidoreductase</keyword>
<evidence type="ECO:0000256" key="2">
    <source>
        <dbReference type="ARBA" id="ARBA00004613"/>
    </source>
</evidence>
<evidence type="ECO:0000256" key="13">
    <source>
        <dbReference type="ARBA" id="ARBA00044502"/>
    </source>
</evidence>
<keyword evidence="5 17" id="KW-0732">Signal</keyword>
<dbReference type="GO" id="GO:0004497">
    <property type="term" value="F:monooxygenase activity"/>
    <property type="evidence" value="ECO:0007669"/>
    <property type="project" value="UniProtKB-KW"/>
</dbReference>
<evidence type="ECO:0000256" key="3">
    <source>
        <dbReference type="ARBA" id="ARBA00022525"/>
    </source>
</evidence>
<dbReference type="InterPro" id="IPR005103">
    <property type="entry name" value="AA9_LPMO"/>
</dbReference>
<keyword evidence="12 15" id="KW-0624">Polysaccharide degradation</keyword>
<proteinExistence type="inferred from homology"/>
<evidence type="ECO:0000256" key="15">
    <source>
        <dbReference type="RuleBase" id="RU368122"/>
    </source>
</evidence>
<reference evidence="19 20" key="1">
    <citation type="submission" date="2014-04" db="EMBL/GenBank/DDBJ databases">
        <authorList>
            <consortium name="DOE Joint Genome Institute"/>
            <person name="Kuo A."/>
            <person name="Girlanda M."/>
            <person name="Perotto S."/>
            <person name="Kohler A."/>
            <person name="Nagy L.G."/>
            <person name="Floudas D."/>
            <person name="Copeland A."/>
            <person name="Barry K.W."/>
            <person name="Cichocki N."/>
            <person name="Veneault-Fourrey C."/>
            <person name="LaButti K."/>
            <person name="Lindquist E.A."/>
            <person name="Lipzen A."/>
            <person name="Lundell T."/>
            <person name="Morin E."/>
            <person name="Murat C."/>
            <person name="Sun H."/>
            <person name="Tunlid A."/>
            <person name="Henrissat B."/>
            <person name="Grigoriev I.V."/>
            <person name="Hibbett D.S."/>
            <person name="Martin F."/>
            <person name="Nordberg H.P."/>
            <person name="Cantor M.N."/>
            <person name="Hua S.X."/>
        </authorList>
    </citation>
    <scope>NUCLEOTIDE SEQUENCE [LARGE SCALE GENOMIC DNA]</scope>
    <source>
        <strain evidence="19 20">MUT 4182</strain>
    </source>
</reference>
<feature type="chain" id="PRO_5002179594" description="AA9 family lytic polysaccharide monooxygenase" evidence="17">
    <location>
        <begin position="20"/>
        <end position="337"/>
    </location>
</feature>
<accession>A0A0C3LEN9</accession>
<reference evidence="20" key="2">
    <citation type="submission" date="2015-01" db="EMBL/GenBank/DDBJ databases">
        <title>Evolutionary Origins and Diversification of the Mycorrhizal Mutualists.</title>
        <authorList>
            <consortium name="DOE Joint Genome Institute"/>
            <consortium name="Mycorrhizal Genomics Consortium"/>
            <person name="Kohler A."/>
            <person name="Kuo A."/>
            <person name="Nagy L.G."/>
            <person name="Floudas D."/>
            <person name="Copeland A."/>
            <person name="Barry K.W."/>
            <person name="Cichocki N."/>
            <person name="Veneault-Fourrey C."/>
            <person name="LaButti K."/>
            <person name="Lindquist E.A."/>
            <person name="Lipzen A."/>
            <person name="Lundell T."/>
            <person name="Morin E."/>
            <person name="Murat C."/>
            <person name="Riley R."/>
            <person name="Ohm R."/>
            <person name="Sun H."/>
            <person name="Tunlid A."/>
            <person name="Henrissat B."/>
            <person name="Grigoriev I.V."/>
            <person name="Hibbett D.S."/>
            <person name="Martin F."/>
        </authorList>
    </citation>
    <scope>NUCLEOTIDE SEQUENCE [LARGE SCALE GENOMIC DNA]</scope>
    <source>
        <strain evidence="20">MUT 4182</strain>
    </source>
</reference>
<dbReference type="GO" id="GO:0030245">
    <property type="term" value="P:cellulose catabolic process"/>
    <property type="evidence" value="ECO:0007669"/>
    <property type="project" value="UniProtKB-UniRule"/>
</dbReference>
<evidence type="ECO:0000256" key="10">
    <source>
        <dbReference type="ARBA" id="ARBA00023157"/>
    </source>
</evidence>
<dbReference type="HOGENOM" id="CLU_031730_0_1_1"/>